<evidence type="ECO:0000313" key="1">
    <source>
        <dbReference type="EMBL" id="RLE10350.1"/>
    </source>
</evidence>
<name>A0A662D8L9_UNCAE</name>
<dbReference type="InterPro" id="IPR050490">
    <property type="entry name" value="Bact_solute-bd_prot1"/>
</dbReference>
<dbReference type="AlphaFoldDB" id="A0A662D8L9"/>
<protein>
    <recommendedName>
        <fullName evidence="3">Extracellular solute-binding protein</fullName>
    </recommendedName>
</protein>
<dbReference type="PANTHER" id="PTHR43649">
    <property type="entry name" value="ARABINOSE-BINDING PROTEIN-RELATED"/>
    <property type="match status" value="1"/>
</dbReference>
<dbReference type="EMBL" id="QMQA01000324">
    <property type="protein sequence ID" value="RLE10350.1"/>
    <property type="molecule type" value="Genomic_DNA"/>
</dbReference>
<dbReference type="InterPro" id="IPR006059">
    <property type="entry name" value="SBP"/>
</dbReference>
<dbReference type="PANTHER" id="PTHR43649:SF12">
    <property type="entry name" value="DIACETYLCHITOBIOSE BINDING PROTEIN DASA"/>
    <property type="match status" value="1"/>
</dbReference>
<accession>A0A662D8L9</accession>
<reference evidence="1 2" key="1">
    <citation type="submission" date="2018-06" db="EMBL/GenBank/DDBJ databases">
        <title>Extensive metabolic versatility and redundancy in microbially diverse, dynamic hydrothermal sediments.</title>
        <authorList>
            <person name="Dombrowski N."/>
            <person name="Teske A."/>
            <person name="Baker B.J."/>
        </authorList>
    </citation>
    <scope>NUCLEOTIDE SEQUENCE [LARGE SCALE GENOMIC DNA]</scope>
    <source>
        <strain evidence="1">B3_G15</strain>
    </source>
</reference>
<gene>
    <name evidence="1" type="ORF">DRJ04_09290</name>
</gene>
<comment type="caution">
    <text evidence="1">The sequence shown here is derived from an EMBL/GenBank/DDBJ whole genome shotgun (WGS) entry which is preliminary data.</text>
</comment>
<proteinExistence type="predicted"/>
<dbReference type="Proteomes" id="UP000280417">
    <property type="component" value="Unassembled WGS sequence"/>
</dbReference>
<dbReference type="Gene3D" id="3.40.190.10">
    <property type="entry name" value="Periplasmic binding protein-like II"/>
    <property type="match status" value="1"/>
</dbReference>
<evidence type="ECO:0000313" key="2">
    <source>
        <dbReference type="Proteomes" id="UP000280417"/>
    </source>
</evidence>
<organism evidence="1 2">
    <name type="scientific">Aerophobetes bacterium</name>
    <dbReference type="NCBI Taxonomy" id="2030807"/>
    <lineage>
        <taxon>Bacteria</taxon>
        <taxon>Candidatus Aerophobota</taxon>
    </lineage>
</organism>
<evidence type="ECO:0008006" key="3">
    <source>
        <dbReference type="Google" id="ProtNLM"/>
    </source>
</evidence>
<dbReference type="SUPFAM" id="SSF53850">
    <property type="entry name" value="Periplasmic binding protein-like II"/>
    <property type="match status" value="1"/>
</dbReference>
<dbReference type="Pfam" id="PF01547">
    <property type="entry name" value="SBP_bac_1"/>
    <property type="match status" value="1"/>
</dbReference>
<sequence length="278" mass="31393">MHLYYRRSWLTEVGVTVARSWQELVVASKKVDEWAKANVGPGNSGMVYAAGDPDQLHQIWSMTTFAQDKRIVQDGRVVIDPEAWKVMTDLWLKGGMSKESTEYLWSMAPEVFAKGKAGFIITGGVYMKMFANPEFGTGIQNDWDVTLLPAWEGIGIPARAVAGNDSWMINPYISPAKIAAAMLWFDYQRSYQAQFNELYLEGNESVMTMVYDHSAVKAEVEHPDLRRETVAAQIGEMYPPGMMEVLEIFKEYLHRVILGEMDADTAREKAQAEIDSIM</sequence>